<reference evidence="8" key="1">
    <citation type="journal article" date="2023" name="Mol. Phylogenet. Evol.">
        <title>Genome-scale phylogeny and comparative genomics of the fungal order Sordariales.</title>
        <authorList>
            <person name="Hensen N."/>
            <person name="Bonometti L."/>
            <person name="Westerberg I."/>
            <person name="Brannstrom I.O."/>
            <person name="Guillou S."/>
            <person name="Cros-Aarteil S."/>
            <person name="Calhoun S."/>
            <person name="Haridas S."/>
            <person name="Kuo A."/>
            <person name="Mondo S."/>
            <person name="Pangilinan J."/>
            <person name="Riley R."/>
            <person name="LaButti K."/>
            <person name="Andreopoulos B."/>
            <person name="Lipzen A."/>
            <person name="Chen C."/>
            <person name="Yan M."/>
            <person name="Daum C."/>
            <person name="Ng V."/>
            <person name="Clum A."/>
            <person name="Steindorff A."/>
            <person name="Ohm R.A."/>
            <person name="Martin F."/>
            <person name="Silar P."/>
            <person name="Natvig D.O."/>
            <person name="Lalanne C."/>
            <person name="Gautier V."/>
            <person name="Ament-Velasquez S.L."/>
            <person name="Kruys A."/>
            <person name="Hutchinson M.I."/>
            <person name="Powell A.J."/>
            <person name="Barry K."/>
            <person name="Miller A.N."/>
            <person name="Grigoriev I.V."/>
            <person name="Debuchy R."/>
            <person name="Gladieux P."/>
            <person name="Hiltunen Thoren M."/>
            <person name="Johannesson H."/>
        </authorList>
    </citation>
    <scope>NUCLEOTIDE SEQUENCE</scope>
    <source>
        <strain evidence="8">CBS 892.96</strain>
    </source>
</reference>
<evidence type="ECO:0000256" key="6">
    <source>
        <dbReference type="SAM" id="MobiDB-lite"/>
    </source>
</evidence>
<sequence length="2347" mass="263937">MPPKRKADDSGTAESSRSTKKLTLADADKRILGACKSSKKEIILTDHAPLTQVGDMFHDMVSRVPPSSQGAITLRVATVCSGTDAPIIALDMLEKAIEMHGHGTPFEVVHLFSCEIEGFKQGFIRRNLPHPTVIFRDVVELALVAGHTDGKALTAGGSKVDVPQEKIDIFFCGCSCVDYSTLNINMTAANKDNNEKQLGVFQTLDPWLLPEKDKKKKDRDVEKKVYPVKRDEKFEEALDKCLEGINEPGLGESVRTFFSALIFIKEKRPKMIILENVDGAPWDMYVDRIFPLVGYKAEFMRVDSKRHYLPQTRQRGYLIAVDTDASSFPDCPTLVEAQYIITHWQEMMKSLERAPSASIASFLQMPDDISTIMARADMEKPHPTNNSDWGMSSLRHAAERELYGLDMDQNPFSQKTMRNLKMISPKFPPQAWRLWWTQQTSRVIDLMDIIEAAGNQSGIHLGHKTCVVDVSQNVDRCTPFNRNGDGITKLKQALGIIGCITPSGDPVVTDLMRPITGTEVMALQGMPVNEMVISSETQEQLRDLAGNAMTVTVVGAATYAALIAVNRRYPRLFDSVSGLLAPRFKHYLKPHTLLLQPSTQQFPPLPVLRDPETVLRLVRQMIRVCHCPSPILSDEEENTSYFICKICQTTLCKQCSGNPPHQLEPFKIRCLRSLDEEKNQVSPDGGKVSLKNHFPQAFDFQVFPTNLGVIQSTAKAPACEILAYKARYFFEGIKATEVVTVTYKSTRTVARLVLGKDGKATWFIHRAPGIDLPSSHENNLPSLPRMFEPGPPIARGDFTMSTAGVQDIKWSFWIPSRIDLTVKLDKLAFACVKQKVYGIFKHAPECGTAGNRLYVSLDKQGSHQLDKTFILRQCSRTGSPSEDSLVWTSEMRKLDYHELRDTYLQASPDLKLTTLPVGQVTKTTVFSPGYWTEIQQDYTRSTWERLEHTTIHWGQTNDITTLSSQGDDAINPPHSSPSVLAEIVTNVEAFPMSTARKHMLGPQGTPGQFTIIPSNKIEDFLHDFAFAVNAFRSQRLRRSHEAVKHFNDWIPINRYEQWSRPPPEIHISDTMVKCKRQPAEDPDEARYFEDVHLGLPRAIAVAARLQDLTLSLLITLQPQVLASRAYTYLVQAHRTVPNGSMAVKSAKTHFKVELDYAKPRTLSFTNFYPLIKSCDHSNTFGVQYKDADKHRQIITSRFEDRGLQLRNSQHDAVLWMVRREENPEQFLETEIEEEVVAPLSVRVVGKATWPTKFPYSSRGGVAAHEIGYGKTVVTLALIDSRRWFDCGPSIQERYQVDECWNEEIKPEYERLKEVGIPLVEGVKKEFFIHLSATLVVVPDHLTEQWSREAEKFLGLKPGKEVIVIKTVAKFYGGLTVEVLRKAELIIMSTKILNDNFFERLGGFGWGDCDPPFKTLSGRVRERWYRQALRNIRIMTTSHLAVPGAAVSGVQRSLFGLQASEREALLAKIVPDSRRKDRRSPGEKVPATEEQAAKKEGGGEQAPAVRADWCASWLHNCSFARVVWDECSYDHKADNKNIPFFVENLVANAKWLLSGTPKVFDLSEVCKTAKVFGVHLARPEPRIMPGLPVITVGPVLEPASKSEEYHRYSSALKSASLAHERHSQAQVFVRHFFRANTVAADAGTKVSSVEVVLPVHMTALAAVRYYMAHQEVLDADGDFTAMSAHVRQQPDYASENLEDPARSTTLLLGLLANDLVSVSRASTLRGLEESLGRSQFKMGKRVKFLWDKTMWLRRWLLTLCGQDERQKKNLQAQPGLSALKFLCDEVHAAASSGDFRPYGGEKVFTCLAHTIVKGHPPTNPNNTSNSGEDWKKHFEALWVDTYNHDKAHFTWLHFFEKKEIEIPDNLSKIAALTLAIDLCRLRRKVGINTPPTKGPILEDVQDLFKPGVVRIINMPADLSQDVMQDQMTLSDWTAKELVDFLKAHKNLMPDRLVFKPSVHLPFDIGGLRVTATTPREQLLSKSQELNMKDARNQDHLRELLWEHSMDMGRGGVYRDGKAQSDKEGVFKTPEEKSKMLTIFKSAAVDLMKTMGDFKAATRDMAFIPKFIEFSEASDKDQKLRTTPCDGKNCGKYLTSASQSFIVVSCGHILCSACRHLQTTRVCPAKNCSSFIKERPVLRCTELNGDVIMSKTDHIMELIQNIIAKGERVLVFAQYQTFLKALLSRIRRIDSKATNLADKKADSSPLLERFKAGDGGHVMLLDIDDDTSAGSNLTIASHIIFANPFSHPNKEHQARTVRQAKGRCIRHGQKKTVYVYHFMMVYTDEDRLLRGQQAENPTIREYFDNENGGLNGAIVDSLSAQYPGLGPLVESASSVFCPWWEEEKKAQDA</sequence>
<dbReference type="InterPro" id="IPR000330">
    <property type="entry name" value="SNF2_N"/>
</dbReference>
<organism evidence="8 9">
    <name type="scientific">Triangularia setosa</name>
    <dbReference type="NCBI Taxonomy" id="2587417"/>
    <lineage>
        <taxon>Eukaryota</taxon>
        <taxon>Fungi</taxon>
        <taxon>Dikarya</taxon>
        <taxon>Ascomycota</taxon>
        <taxon>Pezizomycotina</taxon>
        <taxon>Sordariomycetes</taxon>
        <taxon>Sordariomycetidae</taxon>
        <taxon>Sordariales</taxon>
        <taxon>Podosporaceae</taxon>
        <taxon>Triangularia</taxon>
    </lineage>
</organism>
<keyword evidence="2" id="KW-0808">Transferase</keyword>
<dbReference type="GO" id="GO:0006281">
    <property type="term" value="P:DNA repair"/>
    <property type="evidence" value="ECO:0007669"/>
    <property type="project" value="TreeGrafter"/>
</dbReference>
<feature type="region of interest" description="Disordered" evidence="6">
    <location>
        <begin position="1"/>
        <end position="20"/>
    </location>
</feature>
<proteinExistence type="predicted"/>
<evidence type="ECO:0000259" key="7">
    <source>
        <dbReference type="Pfam" id="PF00176"/>
    </source>
</evidence>
<dbReference type="InterPro" id="IPR049730">
    <property type="entry name" value="SNF2/RAD54-like_C"/>
</dbReference>
<dbReference type="InterPro" id="IPR027417">
    <property type="entry name" value="P-loop_NTPase"/>
</dbReference>
<dbReference type="GO" id="GO:0008168">
    <property type="term" value="F:methyltransferase activity"/>
    <property type="evidence" value="ECO:0007669"/>
    <property type="project" value="UniProtKB-KW"/>
</dbReference>
<dbReference type="GO" id="GO:0032259">
    <property type="term" value="P:methylation"/>
    <property type="evidence" value="ECO:0007669"/>
    <property type="project" value="UniProtKB-KW"/>
</dbReference>
<reference evidence="8" key="2">
    <citation type="submission" date="2023-05" db="EMBL/GenBank/DDBJ databases">
        <authorList>
            <consortium name="Lawrence Berkeley National Laboratory"/>
            <person name="Steindorff A."/>
            <person name="Hensen N."/>
            <person name="Bonometti L."/>
            <person name="Westerberg I."/>
            <person name="Brannstrom I.O."/>
            <person name="Guillou S."/>
            <person name="Cros-Aarteil S."/>
            <person name="Calhoun S."/>
            <person name="Haridas S."/>
            <person name="Kuo A."/>
            <person name="Mondo S."/>
            <person name="Pangilinan J."/>
            <person name="Riley R."/>
            <person name="Labutti K."/>
            <person name="Andreopoulos B."/>
            <person name="Lipzen A."/>
            <person name="Chen C."/>
            <person name="Yanf M."/>
            <person name="Daum C."/>
            <person name="Ng V."/>
            <person name="Clum A."/>
            <person name="Ohm R."/>
            <person name="Martin F."/>
            <person name="Silar P."/>
            <person name="Natvig D."/>
            <person name="Lalanne C."/>
            <person name="Gautier V."/>
            <person name="Ament-Velasquez S.L."/>
            <person name="Kruys A."/>
            <person name="Hutchinson M.I."/>
            <person name="Powell A.J."/>
            <person name="Barry K."/>
            <person name="Miller A.N."/>
            <person name="Grigoriev I.V."/>
            <person name="Debuchy R."/>
            <person name="Gladieux P."/>
            <person name="Thoren M.H."/>
            <person name="Johannesson H."/>
        </authorList>
    </citation>
    <scope>NUCLEOTIDE SEQUENCE</scope>
    <source>
        <strain evidence="8">CBS 892.96</strain>
    </source>
</reference>
<evidence type="ECO:0000313" key="8">
    <source>
        <dbReference type="EMBL" id="KAK4174421.1"/>
    </source>
</evidence>
<keyword evidence="3" id="KW-0547">Nucleotide-binding</keyword>
<keyword evidence="4" id="KW-0378">Hydrolase</keyword>
<dbReference type="GO" id="GO:0005524">
    <property type="term" value="F:ATP binding"/>
    <property type="evidence" value="ECO:0007669"/>
    <property type="project" value="UniProtKB-KW"/>
</dbReference>
<dbReference type="InterPro" id="IPR001525">
    <property type="entry name" value="C5_MeTfrase"/>
</dbReference>
<accession>A0AAN6W4Z7</accession>
<feature type="region of interest" description="Disordered" evidence="6">
    <location>
        <begin position="1472"/>
        <end position="1499"/>
    </location>
</feature>
<evidence type="ECO:0000256" key="5">
    <source>
        <dbReference type="ARBA" id="ARBA00022840"/>
    </source>
</evidence>
<keyword evidence="5" id="KW-0067">ATP-binding</keyword>
<keyword evidence="1" id="KW-0489">Methyltransferase</keyword>
<comment type="caution">
    <text evidence="8">The sequence shown here is derived from an EMBL/GenBank/DDBJ whole genome shotgun (WGS) entry which is preliminary data.</text>
</comment>
<protein>
    <recommendedName>
        <fullName evidence="7">SNF2 N-terminal domain-containing protein</fullName>
    </recommendedName>
</protein>
<dbReference type="GO" id="GO:0008094">
    <property type="term" value="F:ATP-dependent activity, acting on DNA"/>
    <property type="evidence" value="ECO:0007669"/>
    <property type="project" value="TreeGrafter"/>
</dbReference>
<dbReference type="PANTHER" id="PTHR45626">
    <property type="entry name" value="TRANSCRIPTION TERMINATION FACTOR 2-RELATED"/>
    <property type="match status" value="1"/>
</dbReference>
<dbReference type="CDD" id="cd18793">
    <property type="entry name" value="SF2_C_SNF"/>
    <property type="match status" value="1"/>
</dbReference>
<evidence type="ECO:0000313" key="9">
    <source>
        <dbReference type="Proteomes" id="UP001302321"/>
    </source>
</evidence>
<evidence type="ECO:0000256" key="1">
    <source>
        <dbReference type="ARBA" id="ARBA00022603"/>
    </source>
</evidence>
<feature type="compositionally biased region" description="Basic and acidic residues" evidence="6">
    <location>
        <begin position="1472"/>
        <end position="1481"/>
    </location>
</feature>
<dbReference type="SUPFAM" id="SSF53335">
    <property type="entry name" value="S-adenosyl-L-methionine-dependent methyltransferases"/>
    <property type="match status" value="1"/>
</dbReference>
<feature type="domain" description="SNF2 N-terminal" evidence="7">
    <location>
        <begin position="1209"/>
        <end position="1358"/>
    </location>
</feature>
<evidence type="ECO:0000256" key="4">
    <source>
        <dbReference type="ARBA" id="ARBA00022801"/>
    </source>
</evidence>
<dbReference type="Pfam" id="PF00145">
    <property type="entry name" value="DNA_methylase"/>
    <property type="match status" value="1"/>
</dbReference>
<dbReference type="GO" id="GO:0005634">
    <property type="term" value="C:nucleus"/>
    <property type="evidence" value="ECO:0007669"/>
    <property type="project" value="TreeGrafter"/>
</dbReference>
<dbReference type="Gene3D" id="3.40.50.300">
    <property type="entry name" value="P-loop containing nucleotide triphosphate hydrolases"/>
    <property type="match status" value="2"/>
</dbReference>
<evidence type="ECO:0000256" key="3">
    <source>
        <dbReference type="ARBA" id="ARBA00022741"/>
    </source>
</evidence>
<evidence type="ECO:0000256" key="2">
    <source>
        <dbReference type="ARBA" id="ARBA00022679"/>
    </source>
</evidence>
<dbReference type="Gene3D" id="3.40.50.150">
    <property type="entry name" value="Vaccinia Virus protein VP39"/>
    <property type="match status" value="1"/>
</dbReference>
<gene>
    <name evidence="8" type="ORF">QBC36DRAFT_380208</name>
</gene>
<dbReference type="Pfam" id="PF00176">
    <property type="entry name" value="SNF2-rel_dom"/>
    <property type="match status" value="1"/>
</dbReference>
<dbReference type="EMBL" id="MU866283">
    <property type="protein sequence ID" value="KAK4174421.1"/>
    <property type="molecule type" value="Genomic_DNA"/>
</dbReference>
<name>A0AAN6W4Z7_9PEZI</name>
<dbReference type="InterPro" id="IPR029063">
    <property type="entry name" value="SAM-dependent_MTases_sf"/>
</dbReference>
<dbReference type="Proteomes" id="UP001302321">
    <property type="component" value="Unassembled WGS sequence"/>
</dbReference>
<dbReference type="GO" id="GO:0016787">
    <property type="term" value="F:hydrolase activity"/>
    <property type="evidence" value="ECO:0007669"/>
    <property type="project" value="UniProtKB-KW"/>
</dbReference>
<dbReference type="PANTHER" id="PTHR45626:SF26">
    <property type="entry name" value="FAMILY HELICASE, PUTATIVE (AFU_ORTHOLOGUE AFUA_2G09120)-RELATED"/>
    <property type="match status" value="1"/>
</dbReference>
<dbReference type="InterPro" id="IPR050628">
    <property type="entry name" value="SNF2_RAD54_helicase_TF"/>
</dbReference>
<dbReference type="SUPFAM" id="SSF52540">
    <property type="entry name" value="P-loop containing nucleoside triphosphate hydrolases"/>
    <property type="match status" value="2"/>
</dbReference>
<keyword evidence="9" id="KW-1185">Reference proteome</keyword>